<dbReference type="InterPro" id="IPR036770">
    <property type="entry name" value="Ankyrin_rpt-contain_sf"/>
</dbReference>
<dbReference type="Gene3D" id="3.40.50.1580">
    <property type="entry name" value="Nucleoside phosphorylase domain"/>
    <property type="match status" value="1"/>
</dbReference>
<dbReference type="PROSITE" id="PS50297">
    <property type="entry name" value="ANK_REP_REGION"/>
    <property type="match status" value="5"/>
</dbReference>
<dbReference type="InterPro" id="IPR053137">
    <property type="entry name" value="NLR-like"/>
</dbReference>
<dbReference type="PANTHER" id="PTHR46082:SF11">
    <property type="entry name" value="AAA+ ATPASE DOMAIN-CONTAINING PROTEIN-RELATED"/>
    <property type="match status" value="1"/>
</dbReference>
<feature type="region of interest" description="Disordered" evidence="3">
    <location>
        <begin position="203"/>
        <end position="235"/>
    </location>
</feature>
<dbReference type="InterPro" id="IPR007111">
    <property type="entry name" value="NACHT_NTPase"/>
</dbReference>
<dbReference type="PANTHER" id="PTHR46082">
    <property type="entry name" value="ATP/GTP-BINDING PROTEIN-RELATED"/>
    <property type="match status" value="1"/>
</dbReference>
<keyword evidence="5" id="KW-1185">Reference proteome</keyword>
<reference evidence="5 6" key="1">
    <citation type="journal article" date="2019" name="Mol. Biol. Evol.">
        <title>Blast fungal genomes show frequent chromosomal changes, gene gains and losses, and effector gene turnover.</title>
        <authorList>
            <person name="Gomez Luciano L.B."/>
            <person name="Jason Tsai I."/>
            <person name="Chuma I."/>
            <person name="Tosa Y."/>
            <person name="Chen Y.H."/>
            <person name="Li J.Y."/>
            <person name="Li M.Y."/>
            <person name="Jade Lu M.Y."/>
            <person name="Nakayashiki H."/>
            <person name="Li W.H."/>
        </authorList>
    </citation>
    <scope>NUCLEOTIDE SEQUENCE [LARGE SCALE GENOMIC DNA]</scope>
    <source>
        <strain evidence="5 6">NI907</strain>
    </source>
</reference>
<dbReference type="InterPro" id="IPR027417">
    <property type="entry name" value="P-loop_NTPase"/>
</dbReference>
<feature type="repeat" description="ANK" evidence="2">
    <location>
        <begin position="1130"/>
        <end position="1158"/>
    </location>
</feature>
<feature type="repeat" description="ANK" evidence="2">
    <location>
        <begin position="925"/>
        <end position="951"/>
    </location>
</feature>
<dbReference type="InterPro" id="IPR002110">
    <property type="entry name" value="Ankyrin_rpt"/>
</dbReference>
<protein>
    <recommendedName>
        <fullName evidence="4">NACHT domain-containing protein</fullName>
    </recommendedName>
</protein>
<dbReference type="SUPFAM" id="SSF52540">
    <property type="entry name" value="P-loop containing nucleoside triphosphate hydrolases"/>
    <property type="match status" value="1"/>
</dbReference>
<sequence length="1376" mass="155714">MPIANMSDIKFTVGWVVALPSELTASSLFLEEEYELDHHAEGDDNVYIFGSIGKHNIVMAAPTMGRTGTSPAAHVVGNMVRSFPDLRFVLMVGIAGGAPTQKHDVRLGDVVVSVPNDGAGGVYQYDYGVCKQKGAFEVYGHLNAPPTCVLNAIAKLTRNYEKNGFDLRAQVDGVLENFTHLQEKYSRPPVDDVLYKAKFTHSNKRLRSKQGRRHSKENSDSENESSDSERSDTNDCSAVCDEKWIKKRKDRTPDKNATVVHYGLIASGNTKVEDAGFRDKHAKENNILCFEMEAAGIMNRFPCVVIRGICDYCDTHINKKWQGYAAMVASAYARDLLRVLPAASVEQTRRLEEELFSMHTTLNKVHQQNETMIMNQLQEKVVSWLSAPDTSVNAASASENRQQGTGQWFLDSLAFCDWKGWNPDSRKYLWLNGMPGCGKTVLVTTVIDHLEQLHQSKDNYITLRFFYDYNDKKLQNVDSMARSFTTQLYRHLCTRRSNLSLELERLYNKLLPRREKPSARDLVQPLTAMFEGPLKVYMVLDAMDESEERQRLIDWLRNFLEATKDLASVKLIMTSRPETDFNIQIPGLIGENNCVALDKTAINIDIGTFVDFNINTNPRLNKWKNIPALHERIRDELCRKADGMFRWAALQLKEIEECSDQSELEHALANLPKDLNTTYSRTLEKIPKHRKSKAIRLLQFLLYAKRPLTLDEAVDILAVQLGGGSDSGFHPDRRMPEPTDITKYYPDLVAITRETTKFWVFGRFYKKPTIRLAHFSVKEYLRKQADFSEGEASVNIARTCTAYLPSCYKHMHRSPQDDSLIQLQPFDFAFKDYITDFLGEHAHQAERFLADSTFVEEFFSLVDRFYLETSTVEISPHAPMIVHIIRAPLVWASYHGLSSVLERLLATQKWGINMEGIIWDYFDHERQTGLYFACKNGHESIVRLLLEKDADFYVGLPVNYPLRIASRQGYLSIVQLLVDRGADIIHPKDGSSLDVLETAAAAGHLDVVRYFVGRFSNKSTIRSILDAAIVKASSSRGPRQLEIVQELAKAGGDIHGIGLRSPNALEKSSSIGNWKVVRYLIGKGVKLDRNVGDNETALQNASFQGNFEVCQLLLEAGAKLDSRRGALGAPLQVTSRAGNLEIVRLLLEHGAKVNIWEVYDGTALQAASVGGNLEVARFLVKKGAKVNIRGGYHGTALRAASTGENLKIAHFLLKNGAKAGIWGAALRTVTRSGNVELFRFLLNEGEKFWMQKTLSRVDLRQPSQPRPRPAIKKRLSPRTKSTTPLHLRKKQSLEKTLERMAKHTAVRYLRASPRTTVRDAGWTKGTQQDAARRRYTWRKQKKIRKSKEIKGKRRRKISDYLRHIKGCSQWILNQNP</sequence>
<dbReference type="Gene3D" id="3.40.50.300">
    <property type="entry name" value="P-loop containing nucleotide triphosphate hydrolases"/>
    <property type="match status" value="1"/>
</dbReference>
<dbReference type="GO" id="GO:0009116">
    <property type="term" value="P:nucleoside metabolic process"/>
    <property type="evidence" value="ECO:0007669"/>
    <property type="project" value="InterPro"/>
</dbReference>
<feature type="region of interest" description="Disordered" evidence="3">
    <location>
        <begin position="1259"/>
        <end position="1284"/>
    </location>
</feature>
<feature type="domain" description="NACHT" evidence="4">
    <location>
        <begin position="427"/>
        <end position="577"/>
    </location>
</feature>
<gene>
    <name evidence="6" type="ORF">PgNI_06522</name>
</gene>
<reference evidence="6" key="3">
    <citation type="submission" date="2025-08" db="UniProtKB">
        <authorList>
            <consortium name="RefSeq"/>
        </authorList>
    </citation>
    <scope>IDENTIFICATION</scope>
    <source>
        <strain evidence="6">NI907</strain>
    </source>
</reference>
<name>A0A6P8B825_PYRGI</name>
<evidence type="ECO:0000313" key="6">
    <source>
        <dbReference type="RefSeq" id="XP_030983320.1"/>
    </source>
</evidence>
<dbReference type="Gene3D" id="1.25.40.20">
    <property type="entry name" value="Ankyrin repeat-containing domain"/>
    <property type="match status" value="1"/>
</dbReference>
<dbReference type="PROSITE" id="PS50088">
    <property type="entry name" value="ANK_REPEAT"/>
    <property type="match status" value="5"/>
</dbReference>
<dbReference type="GeneID" id="41961454"/>
<dbReference type="Pfam" id="PF12796">
    <property type="entry name" value="Ank_2"/>
    <property type="match status" value="3"/>
</dbReference>
<evidence type="ECO:0000256" key="1">
    <source>
        <dbReference type="ARBA" id="ARBA00022737"/>
    </source>
</evidence>
<dbReference type="SUPFAM" id="SSF48403">
    <property type="entry name" value="Ankyrin repeat"/>
    <property type="match status" value="1"/>
</dbReference>
<dbReference type="GO" id="GO:0003824">
    <property type="term" value="F:catalytic activity"/>
    <property type="evidence" value="ECO:0007669"/>
    <property type="project" value="InterPro"/>
</dbReference>
<evidence type="ECO:0000313" key="5">
    <source>
        <dbReference type="Proteomes" id="UP000515153"/>
    </source>
</evidence>
<dbReference type="SUPFAM" id="SSF53167">
    <property type="entry name" value="Purine and uridine phosphorylases"/>
    <property type="match status" value="1"/>
</dbReference>
<feature type="repeat" description="ANK" evidence="2">
    <location>
        <begin position="961"/>
        <end position="989"/>
    </location>
</feature>
<feature type="repeat" description="ANK" evidence="2">
    <location>
        <begin position="1093"/>
        <end position="1125"/>
    </location>
</feature>
<accession>A0A6P8B825</accession>
<feature type="compositionally biased region" description="Basic residues" evidence="3">
    <location>
        <begin position="203"/>
        <end position="215"/>
    </location>
</feature>
<dbReference type="Pfam" id="PF24883">
    <property type="entry name" value="NPHP3_N"/>
    <property type="match status" value="1"/>
</dbReference>
<evidence type="ECO:0000256" key="2">
    <source>
        <dbReference type="PROSITE-ProRule" id="PRU00023"/>
    </source>
</evidence>
<keyword evidence="1" id="KW-0677">Repeat</keyword>
<reference evidence="6" key="2">
    <citation type="submission" date="2019-10" db="EMBL/GenBank/DDBJ databases">
        <authorList>
            <consortium name="NCBI Genome Project"/>
        </authorList>
    </citation>
    <scope>NUCLEOTIDE SEQUENCE</scope>
    <source>
        <strain evidence="6">NI907</strain>
    </source>
</reference>
<evidence type="ECO:0000256" key="3">
    <source>
        <dbReference type="SAM" id="MobiDB-lite"/>
    </source>
</evidence>
<feature type="repeat" description="ANK" evidence="2">
    <location>
        <begin position="1159"/>
        <end position="1191"/>
    </location>
</feature>
<dbReference type="KEGG" id="pgri:PgNI_06522"/>
<dbReference type="SMART" id="SM00248">
    <property type="entry name" value="ANK"/>
    <property type="match status" value="10"/>
</dbReference>
<evidence type="ECO:0000259" key="4">
    <source>
        <dbReference type="PROSITE" id="PS50837"/>
    </source>
</evidence>
<dbReference type="InterPro" id="IPR035994">
    <property type="entry name" value="Nucleoside_phosphorylase_sf"/>
</dbReference>
<dbReference type="RefSeq" id="XP_030983320.1">
    <property type="nucleotide sequence ID" value="XM_031126545.1"/>
</dbReference>
<organism evidence="5 6">
    <name type="scientific">Pyricularia grisea</name>
    <name type="common">Crabgrass-specific blast fungus</name>
    <name type="synonym">Magnaporthe grisea</name>
    <dbReference type="NCBI Taxonomy" id="148305"/>
    <lineage>
        <taxon>Eukaryota</taxon>
        <taxon>Fungi</taxon>
        <taxon>Dikarya</taxon>
        <taxon>Ascomycota</taxon>
        <taxon>Pezizomycotina</taxon>
        <taxon>Sordariomycetes</taxon>
        <taxon>Sordariomycetidae</taxon>
        <taxon>Magnaporthales</taxon>
        <taxon>Pyriculariaceae</taxon>
        <taxon>Pyricularia</taxon>
    </lineage>
</organism>
<dbReference type="PROSITE" id="PS50837">
    <property type="entry name" value="NACHT"/>
    <property type="match status" value="1"/>
</dbReference>
<dbReference type="Proteomes" id="UP000515153">
    <property type="component" value="Chromosome I"/>
</dbReference>
<proteinExistence type="predicted"/>
<dbReference type="InterPro" id="IPR056884">
    <property type="entry name" value="NPHP3-like_N"/>
</dbReference>
<keyword evidence="2" id="KW-0040">ANK repeat</keyword>